<dbReference type="Pfam" id="PF00830">
    <property type="entry name" value="Ribosomal_L28"/>
    <property type="match status" value="1"/>
</dbReference>
<dbReference type="GO" id="GO:0005762">
    <property type="term" value="C:mitochondrial large ribosomal subunit"/>
    <property type="evidence" value="ECO:0007669"/>
    <property type="project" value="TreeGrafter"/>
</dbReference>
<organism evidence="4 5">
    <name type="scientific">Cladophialophora chaetospira</name>
    <dbReference type="NCBI Taxonomy" id="386627"/>
    <lineage>
        <taxon>Eukaryota</taxon>
        <taxon>Fungi</taxon>
        <taxon>Dikarya</taxon>
        <taxon>Ascomycota</taxon>
        <taxon>Pezizomycotina</taxon>
        <taxon>Eurotiomycetes</taxon>
        <taxon>Chaetothyriomycetidae</taxon>
        <taxon>Chaetothyriales</taxon>
        <taxon>Herpotrichiellaceae</taxon>
        <taxon>Cladophialophora</taxon>
    </lineage>
</organism>
<dbReference type="Proteomes" id="UP001172673">
    <property type="component" value="Unassembled WGS sequence"/>
</dbReference>
<evidence type="ECO:0000256" key="2">
    <source>
        <dbReference type="ARBA" id="ARBA00022980"/>
    </source>
</evidence>
<evidence type="ECO:0000256" key="1">
    <source>
        <dbReference type="ARBA" id="ARBA00008760"/>
    </source>
</evidence>
<dbReference type="PANTHER" id="PTHR13528:SF2">
    <property type="entry name" value="LARGE RIBOSOMAL SUBUNIT PROTEIN BL28M"/>
    <property type="match status" value="1"/>
</dbReference>
<proteinExistence type="inferred from homology"/>
<evidence type="ECO:0000313" key="4">
    <source>
        <dbReference type="EMBL" id="KAJ9608661.1"/>
    </source>
</evidence>
<comment type="caution">
    <text evidence="4">The sequence shown here is derived from an EMBL/GenBank/DDBJ whole genome shotgun (WGS) entry which is preliminary data.</text>
</comment>
<dbReference type="InterPro" id="IPR037147">
    <property type="entry name" value="Ribosomal_bL28_sf"/>
</dbReference>
<keyword evidence="2" id="KW-0689">Ribosomal protein</keyword>
<dbReference type="InterPro" id="IPR034704">
    <property type="entry name" value="Ribosomal_bL28/bL31-like_sf"/>
</dbReference>
<keyword evidence="3" id="KW-0687">Ribonucleoprotein</keyword>
<dbReference type="InterPro" id="IPR026569">
    <property type="entry name" value="Ribosomal_bL28"/>
</dbReference>
<evidence type="ECO:0008006" key="6">
    <source>
        <dbReference type="Google" id="ProtNLM"/>
    </source>
</evidence>
<dbReference type="Gene3D" id="2.30.170.40">
    <property type="entry name" value="Ribosomal protein L28/L24"/>
    <property type="match status" value="1"/>
</dbReference>
<reference evidence="4" key="1">
    <citation type="submission" date="2022-10" db="EMBL/GenBank/DDBJ databases">
        <title>Culturing micro-colonial fungi from biological soil crusts in the Mojave desert and describing Neophaeococcomyces mojavensis, and introducing the new genera and species Taxawa tesnikishii.</title>
        <authorList>
            <person name="Kurbessoian T."/>
            <person name="Stajich J.E."/>
        </authorList>
    </citation>
    <scope>NUCLEOTIDE SEQUENCE</scope>
    <source>
        <strain evidence="4">TK_41</strain>
    </source>
</reference>
<gene>
    <name evidence="4" type="ORF">H2200_006432</name>
</gene>
<dbReference type="PANTHER" id="PTHR13528">
    <property type="entry name" value="39S RIBOSOMAL PROTEIN L28, MITOCHONDRIAL"/>
    <property type="match status" value="1"/>
</dbReference>
<dbReference type="EMBL" id="JAPDRK010000009">
    <property type="protein sequence ID" value="KAJ9608661.1"/>
    <property type="molecule type" value="Genomic_DNA"/>
</dbReference>
<dbReference type="SUPFAM" id="SSF143800">
    <property type="entry name" value="L28p-like"/>
    <property type="match status" value="1"/>
</dbReference>
<evidence type="ECO:0000256" key="3">
    <source>
        <dbReference type="ARBA" id="ARBA00023274"/>
    </source>
</evidence>
<evidence type="ECO:0000313" key="5">
    <source>
        <dbReference type="Proteomes" id="UP001172673"/>
    </source>
</evidence>
<comment type="similarity">
    <text evidence="1">Belongs to the bacterial ribosomal protein bL28 family.</text>
</comment>
<keyword evidence="5" id="KW-1185">Reference proteome</keyword>
<dbReference type="GO" id="GO:0003735">
    <property type="term" value="F:structural constituent of ribosome"/>
    <property type="evidence" value="ECO:0007669"/>
    <property type="project" value="InterPro"/>
</dbReference>
<protein>
    <recommendedName>
        <fullName evidence="6">54S ribosomal protein L24, mitochondrial</fullName>
    </recommendedName>
</protein>
<dbReference type="AlphaFoldDB" id="A0AA38X871"/>
<name>A0AA38X871_9EURO</name>
<sequence length="344" mass="39643">MAAATQITKLPEVLRSPTSIQYYGYRAKVKHSKPFFKPRFTFKLEDRQHTLLATPKWRLEDPLMPPYPYGANMHFPEANFGLYGGASVHSGSKISKGRNKGKTVRHWFPNVRVETVKSEALGEELKLPITARVMRTIRKVGGLDQYVTGMKPARIKELGLLGWKLRWLVMTSRRYRAEHALQLRRNDLPKHYSLEGTFEDAWNDEDVREKMIAEQEAAWQDLRDAAKRFENHVQRQWVESGEKARYSIPKLETLKRSIPDSLGLPQRLEEPDVVEREYRQVRTFQQPISAHEVAMLSMQTLDTKASEKGEISQGLEDQMSDLTVSTNAQDLGSNPVQDDINRVR</sequence>
<accession>A0AA38X871</accession>